<organism evidence="1 2">
    <name type="scientific">Dreissena polymorpha</name>
    <name type="common">Zebra mussel</name>
    <name type="synonym">Mytilus polymorpha</name>
    <dbReference type="NCBI Taxonomy" id="45954"/>
    <lineage>
        <taxon>Eukaryota</taxon>
        <taxon>Metazoa</taxon>
        <taxon>Spiralia</taxon>
        <taxon>Lophotrochozoa</taxon>
        <taxon>Mollusca</taxon>
        <taxon>Bivalvia</taxon>
        <taxon>Autobranchia</taxon>
        <taxon>Heteroconchia</taxon>
        <taxon>Euheterodonta</taxon>
        <taxon>Imparidentia</taxon>
        <taxon>Neoheterodontei</taxon>
        <taxon>Myida</taxon>
        <taxon>Dreissenoidea</taxon>
        <taxon>Dreissenidae</taxon>
        <taxon>Dreissena</taxon>
    </lineage>
</organism>
<proteinExistence type="predicted"/>
<comment type="caution">
    <text evidence="1">The sequence shown here is derived from an EMBL/GenBank/DDBJ whole genome shotgun (WGS) entry which is preliminary data.</text>
</comment>
<sequence>MLYNFSLFIQIQSHQNAAFYVSISKCFLGEDLQTPDCRRGIPPPAPTPFATPLLNNIR</sequence>
<accession>A0A9D4H563</accession>
<reference evidence="1" key="1">
    <citation type="journal article" date="2019" name="bioRxiv">
        <title>The Genome of the Zebra Mussel, Dreissena polymorpha: A Resource for Invasive Species Research.</title>
        <authorList>
            <person name="McCartney M.A."/>
            <person name="Auch B."/>
            <person name="Kono T."/>
            <person name="Mallez S."/>
            <person name="Zhang Y."/>
            <person name="Obille A."/>
            <person name="Becker A."/>
            <person name="Abrahante J.E."/>
            <person name="Garbe J."/>
            <person name="Badalamenti J.P."/>
            <person name="Herman A."/>
            <person name="Mangelson H."/>
            <person name="Liachko I."/>
            <person name="Sullivan S."/>
            <person name="Sone E.D."/>
            <person name="Koren S."/>
            <person name="Silverstein K.A.T."/>
            <person name="Beckman K.B."/>
            <person name="Gohl D.M."/>
        </authorList>
    </citation>
    <scope>NUCLEOTIDE SEQUENCE</scope>
    <source>
        <strain evidence="1">Duluth1</strain>
        <tissue evidence="1">Whole animal</tissue>
    </source>
</reference>
<dbReference type="AlphaFoldDB" id="A0A9D4H563"/>
<dbReference type="Proteomes" id="UP000828390">
    <property type="component" value="Unassembled WGS sequence"/>
</dbReference>
<dbReference type="EMBL" id="JAIWYP010000005">
    <property type="protein sequence ID" value="KAH3827189.1"/>
    <property type="molecule type" value="Genomic_DNA"/>
</dbReference>
<evidence type="ECO:0000313" key="2">
    <source>
        <dbReference type="Proteomes" id="UP000828390"/>
    </source>
</evidence>
<gene>
    <name evidence="1" type="ORF">DPMN_129119</name>
</gene>
<reference evidence="1" key="2">
    <citation type="submission" date="2020-11" db="EMBL/GenBank/DDBJ databases">
        <authorList>
            <person name="McCartney M.A."/>
            <person name="Auch B."/>
            <person name="Kono T."/>
            <person name="Mallez S."/>
            <person name="Becker A."/>
            <person name="Gohl D.M."/>
            <person name="Silverstein K.A.T."/>
            <person name="Koren S."/>
            <person name="Bechman K.B."/>
            <person name="Herman A."/>
            <person name="Abrahante J.E."/>
            <person name="Garbe J."/>
        </authorList>
    </citation>
    <scope>NUCLEOTIDE SEQUENCE</scope>
    <source>
        <strain evidence="1">Duluth1</strain>
        <tissue evidence="1">Whole animal</tissue>
    </source>
</reference>
<name>A0A9D4H563_DREPO</name>
<protein>
    <submittedName>
        <fullName evidence="1">Uncharacterized protein</fullName>
    </submittedName>
</protein>
<keyword evidence="2" id="KW-1185">Reference proteome</keyword>
<evidence type="ECO:0000313" key="1">
    <source>
        <dbReference type="EMBL" id="KAH3827189.1"/>
    </source>
</evidence>